<evidence type="ECO:0000256" key="3">
    <source>
        <dbReference type="ARBA" id="ARBA00022691"/>
    </source>
</evidence>
<keyword evidence="2 5" id="KW-0808">Transferase</keyword>
<proteinExistence type="predicted"/>
<dbReference type="EC" id="2.1.1.222" evidence="5"/>
<dbReference type="Gene3D" id="3.40.50.150">
    <property type="entry name" value="Vaccinia Virus protein VP39"/>
    <property type="match status" value="1"/>
</dbReference>
<dbReference type="GO" id="GO:0032259">
    <property type="term" value="P:methylation"/>
    <property type="evidence" value="ECO:0007669"/>
    <property type="project" value="UniProtKB-KW"/>
</dbReference>
<dbReference type="PANTHER" id="PTHR43464">
    <property type="entry name" value="METHYLTRANSFERASE"/>
    <property type="match status" value="1"/>
</dbReference>
<evidence type="ECO:0000256" key="1">
    <source>
        <dbReference type="ARBA" id="ARBA00022603"/>
    </source>
</evidence>
<keyword evidence="3" id="KW-0949">S-adenosyl-L-methionine</keyword>
<dbReference type="GO" id="GO:0061542">
    <property type="term" value="F:3-demethylubiquinol 3-O-methyltransferase activity"/>
    <property type="evidence" value="ECO:0007669"/>
    <property type="project" value="UniProtKB-EC"/>
</dbReference>
<dbReference type="InterPro" id="IPR041698">
    <property type="entry name" value="Methyltransf_25"/>
</dbReference>
<dbReference type="EC" id="2.1.1.64" evidence="5"/>
<protein>
    <submittedName>
        <fullName evidence="5">Class I SAM-dependent methyltransferase</fullName>
        <ecNumber evidence="5">2.1.1.222</ecNumber>
        <ecNumber evidence="5">2.1.1.64</ecNumber>
    </submittedName>
</protein>
<dbReference type="Proteomes" id="UP001596435">
    <property type="component" value="Unassembled WGS sequence"/>
</dbReference>
<keyword evidence="1 5" id="KW-0489">Methyltransferase</keyword>
<dbReference type="Pfam" id="PF13649">
    <property type="entry name" value="Methyltransf_25"/>
    <property type="match status" value="1"/>
</dbReference>
<evidence type="ECO:0000259" key="4">
    <source>
        <dbReference type="Pfam" id="PF13649"/>
    </source>
</evidence>
<evidence type="ECO:0000256" key="2">
    <source>
        <dbReference type="ARBA" id="ARBA00022679"/>
    </source>
</evidence>
<name>A0ABW2G273_9ACTN</name>
<dbReference type="EMBL" id="JBHTAJ010000042">
    <property type="protein sequence ID" value="MFC7182171.1"/>
    <property type="molecule type" value="Genomic_DNA"/>
</dbReference>
<feature type="domain" description="Methyltransferase" evidence="4">
    <location>
        <begin position="53"/>
        <end position="143"/>
    </location>
</feature>
<dbReference type="RefSeq" id="WP_345708047.1">
    <property type="nucleotide sequence ID" value="NZ_BAABKV010000001.1"/>
</dbReference>
<reference evidence="6" key="1">
    <citation type="journal article" date="2019" name="Int. J. Syst. Evol. Microbiol.">
        <title>The Global Catalogue of Microorganisms (GCM) 10K type strain sequencing project: providing services to taxonomists for standard genome sequencing and annotation.</title>
        <authorList>
            <consortium name="The Broad Institute Genomics Platform"/>
            <consortium name="The Broad Institute Genome Sequencing Center for Infectious Disease"/>
            <person name="Wu L."/>
            <person name="Ma J."/>
        </authorList>
    </citation>
    <scope>NUCLEOTIDE SEQUENCE [LARGE SCALE GENOMIC DNA]</scope>
    <source>
        <strain evidence="6">CGMCC 1.12859</strain>
    </source>
</reference>
<accession>A0ABW2G273</accession>
<dbReference type="CDD" id="cd02440">
    <property type="entry name" value="AdoMet_MTases"/>
    <property type="match status" value="1"/>
</dbReference>
<evidence type="ECO:0000313" key="5">
    <source>
        <dbReference type="EMBL" id="MFC7182171.1"/>
    </source>
</evidence>
<gene>
    <name evidence="5" type="ORF">ACFQMG_21740</name>
</gene>
<dbReference type="InterPro" id="IPR029063">
    <property type="entry name" value="SAM-dependent_MTases_sf"/>
</dbReference>
<comment type="caution">
    <text evidence="5">The sequence shown here is derived from an EMBL/GenBank/DDBJ whole genome shotgun (WGS) entry which is preliminary data.</text>
</comment>
<evidence type="ECO:0000313" key="6">
    <source>
        <dbReference type="Proteomes" id="UP001596435"/>
    </source>
</evidence>
<sequence>MTDDTVLALPPEILAYYSRGEEEGRLQRGANRLEFWRTQDVLRRLLGPAPLRVLDVGGGAGVHAAWLAADGHRVDLVDPVPLHVERASRLPGVRARLGDARDLPADDAGYDAVLLLGPLYHLTGRAERVRALAEARRAVRPGGRVIVATINRFAGLHDQLRAERYFEPGRRALTDACAASGLLSPGAEDELFTTAYFHRAGDVPPEFADAGLAVTGQYGLEGAAWLMGPVNDWLDDPQRREAVLAALRSTESEPSLLGVSGHLLTAGERHRD</sequence>
<dbReference type="GO" id="GO:0102208">
    <property type="term" value="F:2-polyprenyl-6-hydroxyphenol methylase activity"/>
    <property type="evidence" value="ECO:0007669"/>
    <property type="project" value="UniProtKB-EC"/>
</dbReference>
<organism evidence="5 6">
    <name type="scientific">Kitasatospora paranensis</name>
    <dbReference type="NCBI Taxonomy" id="258053"/>
    <lineage>
        <taxon>Bacteria</taxon>
        <taxon>Bacillati</taxon>
        <taxon>Actinomycetota</taxon>
        <taxon>Actinomycetes</taxon>
        <taxon>Kitasatosporales</taxon>
        <taxon>Streptomycetaceae</taxon>
        <taxon>Kitasatospora</taxon>
    </lineage>
</organism>
<dbReference type="PANTHER" id="PTHR43464:SF19">
    <property type="entry name" value="UBIQUINONE BIOSYNTHESIS O-METHYLTRANSFERASE, MITOCHONDRIAL"/>
    <property type="match status" value="1"/>
</dbReference>
<dbReference type="SUPFAM" id="SSF53335">
    <property type="entry name" value="S-adenosyl-L-methionine-dependent methyltransferases"/>
    <property type="match status" value="1"/>
</dbReference>
<keyword evidence="6" id="KW-1185">Reference proteome</keyword>